<dbReference type="EMBL" id="JBHLXE010000105">
    <property type="protein sequence ID" value="MFC0180606.1"/>
    <property type="molecule type" value="Genomic_DNA"/>
</dbReference>
<sequence>MNSTQYNIRSIAAKTLNEVLEKGASLSSILPLMQQQVSGKDKGLLQEICYGVLRSLPELDWFANQLMDKPLDRKQKTIHYLILIGFYQLHYMRIPAHAAISETVNAVSALKRPQLKGLINGVLRQFQRQESLLLSRLENLEVRFWHPDWLLKRIQKAYSGDWLKIIEANNQKPPMWLRVNPNYASVTEYLTELSQEEIASHAHETLSSALILDTPVPVDRLIGFDKGAVTVQDIHAQYAAHLIEPKEGELILDLCAAPGGKTTHLLELAPKAKVIAVEIDETRGIRIKENLKRLHKNAEVIIGDGTTPEVWANGRQFDKILLDAPCSATGVIRRHPDIKWLRRSTDIPELVSLQYKLLNAIWPYLKEGGTLVYATCSILPEENSQQIKAFLAKHPSAKLKEINAPEDFQKATTSVGLQLLPSPSGGDGFYYAVLEK</sequence>
<feature type="binding site" evidence="14">
    <location>
        <position position="323"/>
    </location>
    <ligand>
        <name>S-adenosyl-L-methionine</name>
        <dbReference type="ChEBI" id="CHEBI:59789"/>
    </ligand>
</feature>
<evidence type="ECO:0000313" key="17">
    <source>
        <dbReference type="Proteomes" id="UP001589758"/>
    </source>
</evidence>
<dbReference type="CDD" id="cd00620">
    <property type="entry name" value="Methyltransferase_Sun"/>
    <property type="match status" value="1"/>
</dbReference>
<dbReference type="NCBIfam" id="TIGR00563">
    <property type="entry name" value="rsmB"/>
    <property type="match status" value="1"/>
</dbReference>
<evidence type="ECO:0000256" key="14">
    <source>
        <dbReference type="PROSITE-ProRule" id="PRU01023"/>
    </source>
</evidence>
<evidence type="ECO:0000256" key="11">
    <source>
        <dbReference type="ARBA" id="ARBA00030399"/>
    </source>
</evidence>
<dbReference type="CDD" id="cd02440">
    <property type="entry name" value="AdoMet_MTases"/>
    <property type="match status" value="1"/>
</dbReference>
<dbReference type="NCBIfam" id="NF008149">
    <property type="entry name" value="PRK10901.1"/>
    <property type="match status" value="1"/>
</dbReference>
<feature type="domain" description="SAM-dependent MTase RsmB/NOP-type" evidence="15">
    <location>
        <begin position="165"/>
        <end position="436"/>
    </location>
</feature>
<dbReference type="RefSeq" id="WP_385877726.1">
    <property type="nucleotide sequence ID" value="NZ_JBHLXE010000105.1"/>
</dbReference>
<dbReference type="InterPro" id="IPR018314">
    <property type="entry name" value="RsmB/NOL1/NOP2-like_CS"/>
</dbReference>
<organism evidence="16 17">
    <name type="scientific">Thorsellia kenyensis</name>
    <dbReference type="NCBI Taxonomy" id="1549888"/>
    <lineage>
        <taxon>Bacteria</taxon>
        <taxon>Pseudomonadati</taxon>
        <taxon>Pseudomonadota</taxon>
        <taxon>Gammaproteobacteria</taxon>
        <taxon>Enterobacterales</taxon>
        <taxon>Thorselliaceae</taxon>
        <taxon>Thorsellia</taxon>
    </lineage>
</organism>
<dbReference type="PANTHER" id="PTHR22807">
    <property type="entry name" value="NOP2 YEAST -RELATED NOL1/NOP2/FMU SUN DOMAIN-CONTAINING"/>
    <property type="match status" value="1"/>
</dbReference>
<feature type="binding site" evidence="14">
    <location>
        <position position="278"/>
    </location>
    <ligand>
        <name>S-adenosyl-L-methionine</name>
        <dbReference type="ChEBI" id="CHEBI:59789"/>
    </ligand>
</feature>
<evidence type="ECO:0000256" key="12">
    <source>
        <dbReference type="ARBA" id="ARBA00031088"/>
    </source>
</evidence>
<keyword evidence="8 14" id="KW-0808">Transferase</keyword>
<comment type="function">
    <text evidence="1">Specifically methylates the cytosine at position 967 (m5C967) of 16S rRNA.</text>
</comment>
<evidence type="ECO:0000256" key="7">
    <source>
        <dbReference type="ARBA" id="ARBA00022603"/>
    </source>
</evidence>
<dbReference type="InterPro" id="IPR023267">
    <property type="entry name" value="RCMT"/>
</dbReference>
<evidence type="ECO:0000256" key="4">
    <source>
        <dbReference type="ARBA" id="ARBA00012140"/>
    </source>
</evidence>
<comment type="subcellular location">
    <subcellularLocation>
        <location evidence="2">Cytoplasm</location>
    </subcellularLocation>
</comment>
<dbReference type="InterPro" id="IPR004573">
    <property type="entry name" value="rRNA_ssu_MeTfrase_B"/>
</dbReference>
<dbReference type="Pfam" id="PF01189">
    <property type="entry name" value="Methyltr_RsmB-F"/>
    <property type="match status" value="1"/>
</dbReference>
<gene>
    <name evidence="16" type="primary">rsmB</name>
    <name evidence="16" type="ORF">ACFFIT_11025</name>
</gene>
<dbReference type="InterPro" id="IPR054728">
    <property type="entry name" value="RsmB-like_ferredoxin"/>
</dbReference>
<keyword evidence="6" id="KW-0698">rRNA processing</keyword>
<dbReference type="InterPro" id="IPR006027">
    <property type="entry name" value="NusB_RsmB_TIM44"/>
</dbReference>
<evidence type="ECO:0000256" key="3">
    <source>
        <dbReference type="ARBA" id="ARBA00007494"/>
    </source>
</evidence>
<dbReference type="NCBIfam" id="NF011494">
    <property type="entry name" value="PRK14902.1"/>
    <property type="match status" value="1"/>
</dbReference>
<evidence type="ECO:0000256" key="8">
    <source>
        <dbReference type="ARBA" id="ARBA00022679"/>
    </source>
</evidence>
<dbReference type="Gene3D" id="1.10.940.10">
    <property type="entry name" value="NusB-like"/>
    <property type="match status" value="1"/>
</dbReference>
<dbReference type="SUPFAM" id="SSF48013">
    <property type="entry name" value="NusB-like"/>
    <property type="match status" value="1"/>
</dbReference>
<evidence type="ECO:0000256" key="9">
    <source>
        <dbReference type="ARBA" id="ARBA00022691"/>
    </source>
</evidence>
<protein>
    <recommendedName>
        <fullName evidence="4">16S rRNA (cytosine(967)-C(5))-methyltransferase</fullName>
        <ecNumber evidence="4">2.1.1.176</ecNumber>
    </recommendedName>
    <alternativeName>
        <fullName evidence="11">16S rRNA m5C967 methyltransferase</fullName>
    </alternativeName>
    <alternativeName>
        <fullName evidence="12">rRNA (cytosine-C(5)-)-methyltransferase RsmB</fullName>
    </alternativeName>
</protein>
<name>A0ABV6CCA0_9GAMM</name>
<keyword evidence="10 14" id="KW-0694">RNA-binding</keyword>
<accession>A0ABV6CCA0</accession>
<keyword evidence="5" id="KW-0963">Cytoplasm</keyword>
<dbReference type="PRINTS" id="PR02008">
    <property type="entry name" value="RCMTFAMILY"/>
</dbReference>
<feature type="binding site" evidence="14">
    <location>
        <position position="304"/>
    </location>
    <ligand>
        <name>S-adenosyl-L-methionine</name>
        <dbReference type="ChEBI" id="CHEBI:59789"/>
    </ligand>
</feature>
<evidence type="ECO:0000256" key="10">
    <source>
        <dbReference type="ARBA" id="ARBA00022884"/>
    </source>
</evidence>
<dbReference type="InterPro" id="IPR048019">
    <property type="entry name" value="RsmB-like_N"/>
</dbReference>
<keyword evidence="7 14" id="KW-0489">Methyltransferase</keyword>
<keyword evidence="9 14" id="KW-0949">S-adenosyl-L-methionine</keyword>
<evidence type="ECO:0000313" key="16">
    <source>
        <dbReference type="EMBL" id="MFC0180606.1"/>
    </source>
</evidence>
<dbReference type="Gene3D" id="3.40.50.150">
    <property type="entry name" value="Vaccinia Virus protein VP39"/>
    <property type="match status" value="1"/>
</dbReference>
<dbReference type="GO" id="GO:0032259">
    <property type="term" value="P:methylation"/>
    <property type="evidence" value="ECO:0007669"/>
    <property type="project" value="UniProtKB-KW"/>
</dbReference>
<dbReference type="Gene3D" id="3.30.70.1170">
    <property type="entry name" value="Sun protein, domain 3"/>
    <property type="match status" value="1"/>
</dbReference>
<keyword evidence="17" id="KW-1185">Reference proteome</keyword>
<comment type="similarity">
    <text evidence="3 14">Belongs to the class I-like SAM-binding methyltransferase superfamily. RsmB/NOP family.</text>
</comment>
<dbReference type="InterPro" id="IPR029063">
    <property type="entry name" value="SAM-dependent_MTases_sf"/>
</dbReference>
<dbReference type="Pfam" id="PF22458">
    <property type="entry name" value="RsmF-B_ferredox"/>
    <property type="match status" value="1"/>
</dbReference>
<evidence type="ECO:0000256" key="1">
    <source>
        <dbReference type="ARBA" id="ARBA00002724"/>
    </source>
</evidence>
<reference evidence="16 17" key="1">
    <citation type="submission" date="2024-09" db="EMBL/GenBank/DDBJ databases">
        <authorList>
            <person name="Sun Q."/>
            <person name="Mori K."/>
        </authorList>
    </citation>
    <scope>NUCLEOTIDE SEQUENCE [LARGE SCALE GENOMIC DNA]</scope>
    <source>
        <strain evidence="16 17">CCM 8545</strain>
    </source>
</reference>
<dbReference type="SUPFAM" id="SSF53335">
    <property type="entry name" value="S-adenosyl-L-methionine-dependent methyltransferases"/>
    <property type="match status" value="1"/>
</dbReference>
<dbReference type="InterPro" id="IPR035926">
    <property type="entry name" value="NusB-like_sf"/>
</dbReference>
<evidence type="ECO:0000256" key="13">
    <source>
        <dbReference type="ARBA" id="ARBA00047283"/>
    </source>
</evidence>
<evidence type="ECO:0000259" key="15">
    <source>
        <dbReference type="PROSITE" id="PS51686"/>
    </source>
</evidence>
<dbReference type="PROSITE" id="PS01153">
    <property type="entry name" value="NOL1_NOP2_SUN"/>
    <property type="match status" value="1"/>
</dbReference>
<proteinExistence type="inferred from homology"/>
<comment type="caution">
    <text evidence="16">The sequence shown here is derived from an EMBL/GenBank/DDBJ whole genome shotgun (WGS) entry which is preliminary data.</text>
</comment>
<dbReference type="PANTHER" id="PTHR22807:SF61">
    <property type="entry name" value="NOL1_NOP2_SUN FAMILY PROTEIN _ ANTITERMINATION NUSB DOMAIN-CONTAINING PROTEIN"/>
    <property type="match status" value="1"/>
</dbReference>
<feature type="active site" description="Nucleophile" evidence="14">
    <location>
        <position position="376"/>
    </location>
</feature>
<dbReference type="InterPro" id="IPR049560">
    <property type="entry name" value="MeTrfase_RsmB-F_NOP2_cat"/>
</dbReference>
<dbReference type="GO" id="GO:0008168">
    <property type="term" value="F:methyltransferase activity"/>
    <property type="evidence" value="ECO:0007669"/>
    <property type="project" value="UniProtKB-KW"/>
</dbReference>
<comment type="catalytic activity">
    <reaction evidence="13">
        <text>cytidine(967) in 16S rRNA + S-adenosyl-L-methionine = 5-methylcytidine(967) in 16S rRNA + S-adenosyl-L-homocysteine + H(+)</text>
        <dbReference type="Rhea" id="RHEA:42748"/>
        <dbReference type="Rhea" id="RHEA-COMP:10219"/>
        <dbReference type="Rhea" id="RHEA-COMP:10220"/>
        <dbReference type="ChEBI" id="CHEBI:15378"/>
        <dbReference type="ChEBI" id="CHEBI:57856"/>
        <dbReference type="ChEBI" id="CHEBI:59789"/>
        <dbReference type="ChEBI" id="CHEBI:74483"/>
        <dbReference type="ChEBI" id="CHEBI:82748"/>
        <dbReference type="EC" id="2.1.1.176"/>
    </reaction>
</comment>
<dbReference type="InterPro" id="IPR001678">
    <property type="entry name" value="MeTrfase_RsmB-F_NOP2_dom"/>
</dbReference>
<dbReference type="Pfam" id="PF01029">
    <property type="entry name" value="NusB"/>
    <property type="match status" value="1"/>
</dbReference>
<dbReference type="Gene3D" id="1.10.287.730">
    <property type="entry name" value="Helix hairpin bin"/>
    <property type="match status" value="1"/>
</dbReference>
<feature type="binding site" evidence="14">
    <location>
        <begin position="255"/>
        <end position="261"/>
    </location>
    <ligand>
        <name>S-adenosyl-L-methionine</name>
        <dbReference type="ChEBI" id="CHEBI:59789"/>
    </ligand>
</feature>
<evidence type="ECO:0000256" key="6">
    <source>
        <dbReference type="ARBA" id="ARBA00022552"/>
    </source>
</evidence>
<dbReference type="Proteomes" id="UP001589758">
    <property type="component" value="Unassembled WGS sequence"/>
</dbReference>
<dbReference type="PROSITE" id="PS51686">
    <property type="entry name" value="SAM_MT_RSMB_NOP"/>
    <property type="match status" value="1"/>
</dbReference>
<evidence type="ECO:0000256" key="5">
    <source>
        <dbReference type="ARBA" id="ARBA00022490"/>
    </source>
</evidence>
<dbReference type="EC" id="2.1.1.176" evidence="4"/>
<evidence type="ECO:0000256" key="2">
    <source>
        <dbReference type="ARBA" id="ARBA00004496"/>
    </source>
</evidence>